<dbReference type="Proteomes" id="UP000535182">
    <property type="component" value="Unassembled WGS sequence"/>
</dbReference>
<name>A0A9X0QCW7_9BACT</name>
<organism evidence="1 2">
    <name type="scientific">Tunturiibacter gelidiferens</name>
    <dbReference type="NCBI Taxonomy" id="3069689"/>
    <lineage>
        <taxon>Bacteria</taxon>
        <taxon>Pseudomonadati</taxon>
        <taxon>Acidobacteriota</taxon>
        <taxon>Terriglobia</taxon>
        <taxon>Terriglobales</taxon>
        <taxon>Acidobacteriaceae</taxon>
        <taxon>Tunturiibacter</taxon>
    </lineage>
</organism>
<accession>A0A9X0QCW7</accession>
<protein>
    <submittedName>
        <fullName evidence="1">Uncharacterized protein</fullName>
    </submittedName>
</protein>
<evidence type="ECO:0000313" key="2">
    <source>
        <dbReference type="Proteomes" id="UP000535182"/>
    </source>
</evidence>
<reference evidence="1 2" key="1">
    <citation type="submission" date="2020-08" db="EMBL/GenBank/DDBJ databases">
        <title>Genomic Encyclopedia of Type Strains, Phase IV (KMG-V): Genome sequencing to study the core and pangenomes of soil and plant-associated prokaryotes.</title>
        <authorList>
            <person name="Whitman W."/>
        </authorList>
    </citation>
    <scope>NUCLEOTIDE SEQUENCE [LARGE SCALE GENOMIC DNA]</scope>
    <source>
        <strain evidence="1 2">X5P2</strain>
    </source>
</reference>
<dbReference type="AlphaFoldDB" id="A0A9X0QCW7"/>
<keyword evidence="2" id="KW-1185">Reference proteome</keyword>
<gene>
    <name evidence="1" type="ORF">HDF14_001525</name>
</gene>
<dbReference type="EMBL" id="JACHEB010000003">
    <property type="protein sequence ID" value="MBB5327919.1"/>
    <property type="molecule type" value="Genomic_DNA"/>
</dbReference>
<evidence type="ECO:0000313" key="1">
    <source>
        <dbReference type="EMBL" id="MBB5327919.1"/>
    </source>
</evidence>
<sequence>MKLLLTVGEIGLGVGLGPFPLQKVNITGVSPRFTVRLIDWGSAEAKIDKIAGGPTRGDGIPPMT</sequence>
<dbReference type="RefSeq" id="WP_260698148.1">
    <property type="nucleotide sequence ID" value="NZ_JACHEB010000003.1"/>
</dbReference>
<comment type="caution">
    <text evidence="1">The sequence shown here is derived from an EMBL/GenBank/DDBJ whole genome shotgun (WGS) entry which is preliminary data.</text>
</comment>
<proteinExistence type="predicted"/>